<reference evidence="3 4" key="1">
    <citation type="submission" date="2019-12" db="EMBL/GenBank/DDBJ databases">
        <title>Developing bacteriophages as a method of controlling the opportunistic pathogen Acinetobacter baumannii in Thai hospitals.</title>
        <authorList>
            <person name="Styles K.M."/>
            <person name="Smith S.E."/>
            <person name="Thummeepak R."/>
            <person name="Leungtongkam U."/>
            <person name="Christie G.S."/>
            <person name="Millard A."/>
            <person name="Moat J."/>
            <person name="Dowson C.C."/>
            <person name="Wellington E.M."/>
            <person name="Sitthisak S."/>
            <person name="Sagona A.P."/>
        </authorList>
    </citation>
    <scope>NUCLEOTIDE SEQUENCE [LARGE SCALE GENOMIC DNA]</scope>
</reference>
<dbReference type="InterPro" id="IPR055701">
    <property type="entry name" value="DUF7277"/>
</dbReference>
<dbReference type="Pfam" id="PF23942">
    <property type="entry name" value="DUF7277"/>
    <property type="match status" value="1"/>
</dbReference>
<evidence type="ECO:0000313" key="4">
    <source>
        <dbReference type="Proteomes" id="UP000464274"/>
    </source>
</evidence>
<dbReference type="EMBL" id="MN864865">
    <property type="protein sequence ID" value="QHJ75626.1"/>
    <property type="molecule type" value="Genomic_DNA"/>
</dbReference>
<gene>
    <name evidence="3" type="ORF">vBAbaMPhT2_014</name>
</gene>
<protein>
    <submittedName>
        <fullName evidence="3">Uncharacterized protein</fullName>
    </submittedName>
</protein>
<evidence type="ECO:0000259" key="1">
    <source>
        <dbReference type="Pfam" id="PF23940"/>
    </source>
</evidence>
<sequence length="327" mass="37903">MIPLIIGSYALAKQLDWLNIPHNLNPKDIDVICATKKDADDVIRYLKEDSSECKLVFNAASPKFKTYTRAYKCDGVIFEITHAETVDCTTYELAFYAAGDILPTIVVNGINFKVASIDMLYSLKWSHRFLKDSPHFLKTMRTIRNLRSPAVGANPWDTGWIERRIAETYDYGHVKLNVKKNEFFNSNFNYVYDHDSIHEAVKLMEKPAYTYYMATDAEVECSREKFFACEQYIRLLGVLEETYVLALERSQIPNDFKVDPYKSFLMALEKVCTSITSGWFRAFAWENYEIIVRMYDAAYVDKFKYALRIGKIEPYSPNIGETHENIS</sequence>
<feature type="domain" description="DUF7277" evidence="2">
    <location>
        <begin position="3"/>
        <end position="85"/>
    </location>
</feature>
<feature type="domain" description="DUF7275" evidence="1">
    <location>
        <begin position="119"/>
        <end position="297"/>
    </location>
</feature>
<dbReference type="Pfam" id="PF23940">
    <property type="entry name" value="DUF7275"/>
    <property type="match status" value="1"/>
</dbReference>
<accession>A0A6B9SVF0</accession>
<name>A0A6B9SVF0_9CAUD</name>
<evidence type="ECO:0000313" key="3">
    <source>
        <dbReference type="EMBL" id="QHJ75626.1"/>
    </source>
</evidence>
<dbReference type="Proteomes" id="UP000464274">
    <property type="component" value="Segment"/>
</dbReference>
<dbReference type="Gene3D" id="3.30.460.40">
    <property type="match status" value="1"/>
</dbReference>
<organism evidence="3 4">
    <name type="scientific">Acinetobacter phage vB_AbaM_PhT2</name>
    <dbReference type="NCBI Taxonomy" id="2690230"/>
    <lineage>
        <taxon>Viruses</taxon>
        <taxon>Duplodnaviria</taxon>
        <taxon>Heunggongvirae</taxon>
        <taxon>Uroviricota</taxon>
        <taxon>Caudoviricetes</taxon>
        <taxon>Pantevenvirales</taxon>
        <taxon>Straboviridae</taxon>
        <taxon>Twarogvirinae</taxon>
        <taxon>Hadassahvirus</taxon>
        <taxon>Hadassahvirus pht2</taxon>
    </lineage>
</organism>
<proteinExistence type="predicted"/>
<evidence type="ECO:0000259" key="2">
    <source>
        <dbReference type="Pfam" id="PF23942"/>
    </source>
</evidence>
<dbReference type="InterPro" id="IPR055699">
    <property type="entry name" value="DUF7275"/>
</dbReference>
<keyword evidence="4" id="KW-1185">Reference proteome</keyword>